<evidence type="ECO:0000313" key="4">
    <source>
        <dbReference type="EMBL" id="MBP2369366.1"/>
    </source>
</evidence>
<dbReference type="Proteomes" id="UP001519295">
    <property type="component" value="Unassembled WGS sequence"/>
</dbReference>
<dbReference type="InterPro" id="IPR029069">
    <property type="entry name" value="HotDog_dom_sf"/>
</dbReference>
<dbReference type="Pfam" id="PF20789">
    <property type="entry name" value="4HBT_3C"/>
    <property type="match status" value="1"/>
</dbReference>
<feature type="domain" description="Acyl-CoA thioesterase-like N-terminal HotDog" evidence="2">
    <location>
        <begin position="219"/>
        <end position="297"/>
    </location>
</feature>
<proteinExistence type="predicted"/>
<organism evidence="4 5">
    <name type="scientific">Pseudonocardia parietis</name>
    <dbReference type="NCBI Taxonomy" id="570936"/>
    <lineage>
        <taxon>Bacteria</taxon>
        <taxon>Bacillati</taxon>
        <taxon>Actinomycetota</taxon>
        <taxon>Actinomycetes</taxon>
        <taxon>Pseudonocardiales</taxon>
        <taxon>Pseudonocardiaceae</taxon>
        <taxon>Pseudonocardia</taxon>
    </lineage>
</organism>
<evidence type="ECO:0000256" key="1">
    <source>
        <dbReference type="SAM" id="MobiDB-lite"/>
    </source>
</evidence>
<evidence type="ECO:0000259" key="3">
    <source>
        <dbReference type="Pfam" id="PF20789"/>
    </source>
</evidence>
<evidence type="ECO:0000259" key="2">
    <source>
        <dbReference type="Pfam" id="PF13622"/>
    </source>
</evidence>
<accession>A0ABS4VZM0</accession>
<dbReference type="CDD" id="cd03440">
    <property type="entry name" value="hot_dog"/>
    <property type="match status" value="1"/>
</dbReference>
<feature type="region of interest" description="Disordered" evidence="1">
    <location>
        <begin position="148"/>
        <end position="192"/>
    </location>
</feature>
<feature type="domain" description="Acyl-CoA thioesterase-like C-terminal" evidence="3">
    <location>
        <begin position="19"/>
        <end position="138"/>
    </location>
</feature>
<dbReference type="RefSeq" id="WP_210031315.1">
    <property type="nucleotide sequence ID" value="NZ_JAGINU010000001.1"/>
</dbReference>
<dbReference type="SUPFAM" id="SSF54637">
    <property type="entry name" value="Thioesterase/thiol ester dehydrase-isomerase"/>
    <property type="match status" value="2"/>
</dbReference>
<protein>
    <submittedName>
        <fullName evidence="4">Uncharacterized protein (TIGR00369 family)</fullName>
    </submittedName>
</protein>
<feature type="region of interest" description="Disordered" evidence="1">
    <location>
        <begin position="1"/>
        <end position="45"/>
    </location>
</feature>
<dbReference type="EMBL" id="JAGINU010000001">
    <property type="protein sequence ID" value="MBP2369366.1"/>
    <property type="molecule type" value="Genomic_DNA"/>
</dbReference>
<comment type="caution">
    <text evidence="4">The sequence shown here is derived from an EMBL/GenBank/DDBJ whole genome shotgun (WGS) entry which is preliminary data.</text>
</comment>
<evidence type="ECO:0000313" key="5">
    <source>
        <dbReference type="Proteomes" id="UP001519295"/>
    </source>
</evidence>
<dbReference type="InterPro" id="IPR049450">
    <property type="entry name" value="ACOT8-like_C"/>
</dbReference>
<dbReference type="InterPro" id="IPR049449">
    <property type="entry name" value="TesB_ACOT8-like_N"/>
</dbReference>
<keyword evidence="5" id="KW-1185">Reference proteome</keyword>
<name>A0ABS4VZM0_9PSEU</name>
<sequence length="305" mass="32007">MTGTTAPSSTHRPGPSTRERMRWAPVETGLGMEPDPSSSRDRTRLRAPLHDGVRTGDGRVLTVLPALLADSGIGYLVYSTARLDAGAPTLDLRIDLAGAPAPDARWLVAELTLLHLDDEIGVGRAEMRDDTGVLVAHAVVTMALTAVPDRPGGLARPGGSIDPDAAPRTDGTGSTDGADFRSTLPPFDPARLAPENLEIDDATGDAVFTPGPSTVNLNGTTHGAVLSGLAQSAQASHLRRAGADQVRPLSLTVDFLRPAHVDTTLRARSEIVRDGRRFWSVRTELLLPDGRPAVRAVGGGLRTAG</sequence>
<gene>
    <name evidence="4" type="ORF">JOF36_005062</name>
</gene>
<feature type="compositionally biased region" description="Polar residues" evidence="1">
    <location>
        <begin position="1"/>
        <end position="11"/>
    </location>
</feature>
<dbReference type="Pfam" id="PF13622">
    <property type="entry name" value="4HBT_3"/>
    <property type="match status" value="1"/>
</dbReference>
<dbReference type="Gene3D" id="3.10.129.10">
    <property type="entry name" value="Hotdog Thioesterase"/>
    <property type="match status" value="2"/>
</dbReference>
<dbReference type="CDD" id="cd03443">
    <property type="entry name" value="PaaI_thioesterase"/>
    <property type="match status" value="1"/>
</dbReference>
<reference evidence="4 5" key="1">
    <citation type="submission" date="2021-03" db="EMBL/GenBank/DDBJ databases">
        <title>Sequencing the genomes of 1000 actinobacteria strains.</title>
        <authorList>
            <person name="Klenk H.-P."/>
        </authorList>
    </citation>
    <scope>NUCLEOTIDE SEQUENCE [LARGE SCALE GENOMIC DNA]</scope>
    <source>
        <strain evidence="4 5">DSM 45256</strain>
    </source>
</reference>